<gene>
    <name evidence="1" type="ORF">OCTVUL_1B018932</name>
</gene>
<evidence type="ECO:0000313" key="2">
    <source>
        <dbReference type="Proteomes" id="UP001162480"/>
    </source>
</evidence>
<organism evidence="1 2">
    <name type="scientific">Octopus vulgaris</name>
    <name type="common">Common octopus</name>
    <dbReference type="NCBI Taxonomy" id="6645"/>
    <lineage>
        <taxon>Eukaryota</taxon>
        <taxon>Metazoa</taxon>
        <taxon>Spiralia</taxon>
        <taxon>Lophotrochozoa</taxon>
        <taxon>Mollusca</taxon>
        <taxon>Cephalopoda</taxon>
        <taxon>Coleoidea</taxon>
        <taxon>Octopodiformes</taxon>
        <taxon>Octopoda</taxon>
        <taxon>Incirrata</taxon>
        <taxon>Octopodidae</taxon>
        <taxon>Octopus</taxon>
    </lineage>
</organism>
<protein>
    <submittedName>
        <fullName evidence="1">Uncharacterized protein</fullName>
    </submittedName>
</protein>
<dbReference type="Proteomes" id="UP001162480">
    <property type="component" value="Chromosome 12"/>
</dbReference>
<name>A0AA36BBP4_OCTVU</name>
<dbReference type="EMBL" id="OX597825">
    <property type="protein sequence ID" value="CAI9731069.1"/>
    <property type="molecule type" value="Genomic_DNA"/>
</dbReference>
<keyword evidence="2" id="KW-1185">Reference proteome</keyword>
<dbReference type="AlphaFoldDB" id="A0AA36BBP4"/>
<sequence length="73" mass="8589">MITTNVIGFVVLFPFMDQTSRRIIMTKCNTGFRKTFRLDAMPYRQAAIAPMEVCKFSSLNIRLYYLNRLQKMS</sequence>
<accession>A0AA36BBP4</accession>
<evidence type="ECO:0000313" key="1">
    <source>
        <dbReference type="EMBL" id="CAI9731069.1"/>
    </source>
</evidence>
<proteinExistence type="predicted"/>
<reference evidence="1" key="1">
    <citation type="submission" date="2023-08" db="EMBL/GenBank/DDBJ databases">
        <authorList>
            <person name="Alioto T."/>
            <person name="Alioto T."/>
            <person name="Gomez Garrido J."/>
        </authorList>
    </citation>
    <scope>NUCLEOTIDE SEQUENCE</scope>
</reference>